<proteinExistence type="predicted"/>
<gene>
    <name evidence="1" type="ORF">E3U43_004701</name>
</gene>
<evidence type="ECO:0000313" key="1">
    <source>
        <dbReference type="EMBL" id="TMS05451.1"/>
    </source>
</evidence>
<reference evidence="1" key="1">
    <citation type="submission" date="2018-11" db="EMBL/GenBank/DDBJ databases">
        <title>The sequence and de novo assembly of Larimichthys crocea genome using PacBio and Hi-C technologies.</title>
        <authorList>
            <person name="Xu P."/>
            <person name="Chen B."/>
            <person name="Zhou Z."/>
            <person name="Ke Q."/>
            <person name="Wu Y."/>
            <person name="Bai H."/>
            <person name="Pu F."/>
        </authorList>
    </citation>
    <scope>NUCLEOTIDE SEQUENCE</scope>
    <source>
        <tissue evidence="1">Muscle</tissue>
    </source>
</reference>
<name>A0ACD3QDX9_LARCR</name>
<organism evidence="1 2">
    <name type="scientific">Larimichthys crocea</name>
    <name type="common">Large yellow croaker</name>
    <name type="synonym">Pseudosciaena crocea</name>
    <dbReference type="NCBI Taxonomy" id="215358"/>
    <lineage>
        <taxon>Eukaryota</taxon>
        <taxon>Metazoa</taxon>
        <taxon>Chordata</taxon>
        <taxon>Craniata</taxon>
        <taxon>Vertebrata</taxon>
        <taxon>Euteleostomi</taxon>
        <taxon>Actinopterygii</taxon>
        <taxon>Neopterygii</taxon>
        <taxon>Teleostei</taxon>
        <taxon>Neoteleostei</taxon>
        <taxon>Acanthomorphata</taxon>
        <taxon>Eupercaria</taxon>
        <taxon>Sciaenidae</taxon>
        <taxon>Larimichthys</taxon>
    </lineage>
</organism>
<protein>
    <submittedName>
        <fullName evidence="1">Uncharacterized protein</fullName>
    </submittedName>
</protein>
<accession>A0ACD3QDX9</accession>
<keyword evidence="2" id="KW-1185">Reference proteome</keyword>
<evidence type="ECO:0000313" key="2">
    <source>
        <dbReference type="Proteomes" id="UP000793456"/>
    </source>
</evidence>
<sequence>MKVGGEEGGERAMEMQRESRPRLSMLAETARQYGIPLITKENDLFKEANHMEVVSCKFVVKVLGIYQGRPQVGVEQTPMQKGIVMEFMERGSLQSLLNKPLISPLPWPLPLRLAHEVALGMNFLHSKDLLHKDLKPSNVLLDENLNAKLADFGLCRVSTSALKSNREATGVSGGSYKYMPPEAFTTSYKPVRAFDRYSYGILLWTLITGKEPYGTEVDYQLVAFRIPLGDRPLCDDIDLMKPGKVEKMAELMKQCWDHCPSKRPKFCDIAEDLTKEFSKHKEGIHSAVQQVLTRLDSPNRYQPPETNDVHPPFKKPEESVSVDIVDGGHLINTEAPSKQDSVKVPTKRMSDANKAKFVDDQMADLIQTVSVVMAIVEELGNMVHSETYSEIESKSTSQGKMRELYKRVLRSGGEKVKAAFYDALQKHHFL</sequence>
<dbReference type="Proteomes" id="UP000793456">
    <property type="component" value="Chromosome XX"/>
</dbReference>
<comment type="caution">
    <text evidence="1">The sequence shown here is derived from an EMBL/GenBank/DDBJ whole genome shotgun (WGS) entry which is preliminary data.</text>
</comment>
<dbReference type="EMBL" id="CM011693">
    <property type="protein sequence ID" value="TMS05451.1"/>
    <property type="molecule type" value="Genomic_DNA"/>
</dbReference>